<protein>
    <submittedName>
        <fullName evidence="2">Uncharacterized protein</fullName>
    </submittedName>
</protein>
<name>A0AAD9EGF8_9PEZI</name>
<evidence type="ECO:0000313" key="3">
    <source>
        <dbReference type="Proteomes" id="UP001243330"/>
    </source>
</evidence>
<evidence type="ECO:0000313" key="2">
    <source>
        <dbReference type="EMBL" id="KAK1847620.1"/>
    </source>
</evidence>
<proteinExistence type="predicted"/>
<organism evidence="2 3">
    <name type="scientific">Colletotrichum chrysophilum</name>
    <dbReference type="NCBI Taxonomy" id="1836956"/>
    <lineage>
        <taxon>Eukaryota</taxon>
        <taxon>Fungi</taxon>
        <taxon>Dikarya</taxon>
        <taxon>Ascomycota</taxon>
        <taxon>Pezizomycotina</taxon>
        <taxon>Sordariomycetes</taxon>
        <taxon>Hypocreomycetidae</taxon>
        <taxon>Glomerellales</taxon>
        <taxon>Glomerellaceae</taxon>
        <taxon>Colletotrichum</taxon>
        <taxon>Colletotrichum gloeosporioides species complex</taxon>
    </lineage>
</organism>
<keyword evidence="3" id="KW-1185">Reference proteome</keyword>
<reference evidence="2" key="1">
    <citation type="submission" date="2023-01" db="EMBL/GenBank/DDBJ databases">
        <title>Colletotrichum chrysophilum M932 genome sequence.</title>
        <authorList>
            <person name="Baroncelli R."/>
        </authorList>
    </citation>
    <scope>NUCLEOTIDE SEQUENCE</scope>
    <source>
        <strain evidence="2">M932</strain>
    </source>
</reference>
<feature type="region of interest" description="Disordered" evidence="1">
    <location>
        <begin position="1"/>
        <end position="20"/>
    </location>
</feature>
<evidence type="ECO:0000256" key="1">
    <source>
        <dbReference type="SAM" id="MobiDB-lite"/>
    </source>
</evidence>
<comment type="caution">
    <text evidence="2">The sequence shown here is derived from an EMBL/GenBank/DDBJ whole genome shotgun (WGS) entry which is preliminary data.</text>
</comment>
<feature type="compositionally biased region" description="Basic and acidic residues" evidence="1">
    <location>
        <begin position="1"/>
        <end position="18"/>
    </location>
</feature>
<sequence length="85" mass="9509">MIVRPSRLERHEEMRGSDARLQSTLSAHKSLLRVTFPPAAGHRRGWRGSEYLPYLGPPPRLDMESMPVTVAGFGAVESARTLLRP</sequence>
<gene>
    <name evidence="2" type="ORF">CCHR01_09772</name>
</gene>
<accession>A0AAD9EGF8</accession>
<dbReference type="AlphaFoldDB" id="A0AAD9EGF8"/>
<dbReference type="EMBL" id="JAQOWY010000197">
    <property type="protein sequence ID" value="KAK1847620.1"/>
    <property type="molecule type" value="Genomic_DNA"/>
</dbReference>
<dbReference type="Proteomes" id="UP001243330">
    <property type="component" value="Unassembled WGS sequence"/>
</dbReference>